<evidence type="ECO:0000313" key="20">
    <source>
        <dbReference type="EMBL" id="ALH94287.1"/>
    </source>
</evidence>
<dbReference type="PROSITE" id="PS50886">
    <property type="entry name" value="TRBD"/>
    <property type="match status" value="1"/>
</dbReference>
<keyword evidence="4 15" id="KW-0963">Cytoplasm</keyword>
<protein>
    <recommendedName>
        <fullName evidence="15">Phenylalanine--tRNA ligase beta subunit</fullName>
        <ecNumber evidence="15">6.1.1.20</ecNumber>
    </recommendedName>
    <alternativeName>
        <fullName evidence="15">Phenylalanyl-tRNA synthetase beta subunit</fullName>
        <shortName evidence="15">PheRS</shortName>
    </alternativeName>
</protein>
<dbReference type="FunFam" id="3.30.70.380:FF:000001">
    <property type="entry name" value="Phenylalanine--tRNA ligase beta subunit"/>
    <property type="match status" value="1"/>
</dbReference>
<dbReference type="SMART" id="SM00896">
    <property type="entry name" value="FDX-ACB"/>
    <property type="match status" value="1"/>
</dbReference>
<dbReference type="FunFam" id="3.30.56.10:FF:000002">
    <property type="entry name" value="Phenylalanine--tRNA ligase beta subunit"/>
    <property type="match status" value="1"/>
</dbReference>
<dbReference type="AlphaFoldDB" id="A0A0N9WA87"/>
<accession>A0A0N9WA87</accession>
<organism evidence="20 21">
    <name type="scientific">Acinetobacter equi</name>
    <dbReference type="NCBI Taxonomy" id="1324350"/>
    <lineage>
        <taxon>Bacteria</taxon>
        <taxon>Pseudomonadati</taxon>
        <taxon>Pseudomonadota</taxon>
        <taxon>Gammaproteobacteria</taxon>
        <taxon>Moraxellales</taxon>
        <taxon>Moraxellaceae</taxon>
        <taxon>Acinetobacter</taxon>
    </lineage>
</organism>
<dbReference type="InterPro" id="IPR009061">
    <property type="entry name" value="DNA-bd_dom_put_sf"/>
</dbReference>
<sequence length="793" mass="87573">MKISENWLRTWVNPAIDSDTLSDQLTMLGLEVDDMEPAAKPFTGVVIGEVLTVEQHPDADRLRVTTINIGSGEPLQIVCGAPNVRVGMKAPVATIGAVLPGDFKIKKGKLRGVESQGMLCGASEIDLEDKIDGLLELPADAPIGVNIREYLELDDHVIDISITPNRGDCFSIRGVAREIGVINQLPVTAPEIKEVAATIADEKKVIVDTEGCPRYLGRVIKNVNTKAPTPEWMERALARSGIRQHSILVDITNYVLIELGQPLHAFDGGKVQGAVHVRQATAAEKLTLLNEQEVELSEDVMVIADDEKALAIAGIMGGLSSSVTDETTEIFLESAFFAPLHIAGRARRFGLHTDASQRYERGVDFELPLVAMNRASQLISELAGGEFGPITVAEKTEFLPKREAIALKQAQVDQLLGYKVESAFITDALTRLGCDVTVQAEGEWSVVPPSHRYDMAIYQDLIEEVARIHGYDNIQMSLPVIDVQLAKYQDQFELAELRQTLVTLGYQEAISFSFADAKLEKQLNANVQPLALANPISSDLAVMRSTLLSSLIPCVQYNINRQQGRVRFFELGLRFDYQNAESIKDLKQIPTLAMIAVGPKTAESWHGKPQAMDFFDLKGEVEEILAAGRVKVEYVRSERSWLHPGQSAEILIKGKSVGYLGRLHPSLENDLDLGTTWVVEVDQLTLLQNYVSNFTELSRFPSVRRDIALLINDNISVREIEQLIKKTGGELLDSTWLFDVYTGQGVEEGKRSLAFALLWQHPTRTLEDAEIKTGMDNILQVLETTYQATLRAS</sequence>
<evidence type="ECO:0000256" key="9">
    <source>
        <dbReference type="ARBA" id="ARBA00022840"/>
    </source>
</evidence>
<keyword evidence="21" id="KW-1185">Reference proteome</keyword>
<dbReference type="NCBIfam" id="TIGR00472">
    <property type="entry name" value="pheT_bact"/>
    <property type="match status" value="1"/>
</dbReference>
<evidence type="ECO:0000256" key="3">
    <source>
        <dbReference type="ARBA" id="ARBA00011209"/>
    </source>
</evidence>
<dbReference type="InterPro" id="IPR012340">
    <property type="entry name" value="NA-bd_OB-fold"/>
</dbReference>
<feature type="binding site" evidence="15">
    <location>
        <position position="463"/>
    </location>
    <ligand>
        <name>Mg(2+)</name>
        <dbReference type="ChEBI" id="CHEBI:18420"/>
        <note>shared with alpha subunit</note>
    </ligand>
</feature>
<dbReference type="EMBL" id="CP012808">
    <property type="protein sequence ID" value="ALH94287.1"/>
    <property type="molecule type" value="Genomic_DNA"/>
</dbReference>
<dbReference type="KEGG" id="aei:AOY20_01315"/>
<dbReference type="PANTHER" id="PTHR10947">
    <property type="entry name" value="PHENYLALANYL-TRNA SYNTHETASE BETA CHAIN AND LEUCINE-RICH REPEAT-CONTAINING PROTEIN 47"/>
    <property type="match status" value="1"/>
</dbReference>
<dbReference type="InterPro" id="IPR005121">
    <property type="entry name" value="Fdx_antiC-bd"/>
</dbReference>
<evidence type="ECO:0000259" key="17">
    <source>
        <dbReference type="PROSITE" id="PS50886"/>
    </source>
</evidence>
<evidence type="ECO:0000256" key="1">
    <source>
        <dbReference type="ARBA" id="ARBA00004496"/>
    </source>
</evidence>
<evidence type="ECO:0000256" key="12">
    <source>
        <dbReference type="ARBA" id="ARBA00022917"/>
    </source>
</evidence>
<feature type="binding site" evidence="15">
    <location>
        <position position="454"/>
    </location>
    <ligand>
        <name>Mg(2+)</name>
        <dbReference type="ChEBI" id="CHEBI:18420"/>
        <note>shared with alpha subunit</note>
    </ligand>
</feature>
<dbReference type="NCBIfam" id="NF045760">
    <property type="entry name" value="YtpR"/>
    <property type="match status" value="1"/>
</dbReference>
<gene>
    <name evidence="15 20" type="primary">pheT</name>
    <name evidence="20" type="ORF">AOY20_01315</name>
</gene>
<evidence type="ECO:0000256" key="15">
    <source>
        <dbReference type="HAMAP-Rule" id="MF_00283"/>
    </source>
</evidence>
<dbReference type="InterPro" id="IPR045060">
    <property type="entry name" value="Phe-tRNA-ligase_IIc_bsu"/>
</dbReference>
<dbReference type="SMART" id="SM00874">
    <property type="entry name" value="B5"/>
    <property type="match status" value="1"/>
</dbReference>
<dbReference type="GO" id="GO:0000287">
    <property type="term" value="F:magnesium ion binding"/>
    <property type="evidence" value="ECO:0007669"/>
    <property type="project" value="UniProtKB-UniRule"/>
</dbReference>
<keyword evidence="5 16" id="KW-0820">tRNA-binding</keyword>
<keyword evidence="13 15" id="KW-0030">Aminoacyl-tRNA synthetase</keyword>
<dbReference type="InterPro" id="IPR041616">
    <property type="entry name" value="PheRS_beta_core"/>
</dbReference>
<dbReference type="Gene3D" id="2.40.50.140">
    <property type="entry name" value="Nucleic acid-binding proteins"/>
    <property type="match status" value="1"/>
</dbReference>
<dbReference type="InterPro" id="IPR005147">
    <property type="entry name" value="tRNA_synthase_B5-dom"/>
</dbReference>
<evidence type="ECO:0000313" key="21">
    <source>
        <dbReference type="Proteomes" id="UP000064939"/>
    </source>
</evidence>
<feature type="domain" description="FDX-ACB" evidence="18">
    <location>
        <begin position="698"/>
        <end position="791"/>
    </location>
</feature>
<feature type="domain" description="B5" evidence="19">
    <location>
        <begin position="400"/>
        <end position="476"/>
    </location>
</feature>
<evidence type="ECO:0000256" key="10">
    <source>
        <dbReference type="ARBA" id="ARBA00022842"/>
    </source>
</evidence>
<dbReference type="RefSeq" id="WP_054580201.1">
    <property type="nucleotide sequence ID" value="NZ_CP012808.1"/>
</dbReference>
<evidence type="ECO:0000256" key="6">
    <source>
        <dbReference type="ARBA" id="ARBA00022598"/>
    </source>
</evidence>
<comment type="similarity">
    <text evidence="2 15">Belongs to the phenylalanyl-tRNA synthetase beta subunit family. Type 1 subfamily.</text>
</comment>
<keyword evidence="8 15" id="KW-0547">Nucleotide-binding</keyword>
<dbReference type="SUPFAM" id="SSF54991">
    <property type="entry name" value="Anticodon-binding domain of PheRS"/>
    <property type="match status" value="1"/>
</dbReference>
<dbReference type="SUPFAM" id="SSF55681">
    <property type="entry name" value="Class II aaRS and biotin synthetases"/>
    <property type="match status" value="1"/>
</dbReference>
<dbReference type="EC" id="6.1.1.20" evidence="15"/>
<dbReference type="InterPro" id="IPR002547">
    <property type="entry name" value="tRNA-bd_dom"/>
</dbReference>
<comment type="catalytic activity">
    <reaction evidence="14 15">
        <text>tRNA(Phe) + L-phenylalanine + ATP = L-phenylalanyl-tRNA(Phe) + AMP + diphosphate + H(+)</text>
        <dbReference type="Rhea" id="RHEA:19413"/>
        <dbReference type="Rhea" id="RHEA-COMP:9668"/>
        <dbReference type="Rhea" id="RHEA-COMP:9699"/>
        <dbReference type="ChEBI" id="CHEBI:15378"/>
        <dbReference type="ChEBI" id="CHEBI:30616"/>
        <dbReference type="ChEBI" id="CHEBI:33019"/>
        <dbReference type="ChEBI" id="CHEBI:58095"/>
        <dbReference type="ChEBI" id="CHEBI:78442"/>
        <dbReference type="ChEBI" id="CHEBI:78531"/>
        <dbReference type="ChEBI" id="CHEBI:456215"/>
        <dbReference type="EC" id="6.1.1.20"/>
    </reaction>
</comment>
<evidence type="ECO:0000256" key="13">
    <source>
        <dbReference type="ARBA" id="ARBA00023146"/>
    </source>
</evidence>
<evidence type="ECO:0000256" key="16">
    <source>
        <dbReference type="PROSITE-ProRule" id="PRU00209"/>
    </source>
</evidence>
<dbReference type="SMART" id="SM00873">
    <property type="entry name" value="B3_4"/>
    <property type="match status" value="1"/>
</dbReference>
<dbReference type="FunFam" id="3.50.40.10:FF:000001">
    <property type="entry name" value="Phenylalanine--tRNA ligase beta subunit"/>
    <property type="match status" value="1"/>
</dbReference>
<dbReference type="Gene3D" id="3.30.56.10">
    <property type="match status" value="2"/>
</dbReference>
<dbReference type="GO" id="GO:0004826">
    <property type="term" value="F:phenylalanine-tRNA ligase activity"/>
    <property type="evidence" value="ECO:0007669"/>
    <property type="project" value="UniProtKB-UniRule"/>
</dbReference>
<dbReference type="Gene3D" id="3.30.70.380">
    <property type="entry name" value="Ferrodoxin-fold anticodon-binding domain"/>
    <property type="match status" value="1"/>
</dbReference>
<keyword evidence="7 15" id="KW-0479">Metal-binding</keyword>
<feature type="binding site" evidence="15">
    <location>
        <position position="464"/>
    </location>
    <ligand>
        <name>Mg(2+)</name>
        <dbReference type="ChEBI" id="CHEBI:18420"/>
        <note>shared with alpha subunit</note>
    </ligand>
</feature>
<evidence type="ECO:0000256" key="5">
    <source>
        <dbReference type="ARBA" id="ARBA00022555"/>
    </source>
</evidence>
<dbReference type="InterPro" id="IPR033714">
    <property type="entry name" value="tRNA_bind_bactPheRS"/>
</dbReference>
<keyword evidence="11 16" id="KW-0694">RNA-binding</keyword>
<dbReference type="InterPro" id="IPR005146">
    <property type="entry name" value="B3/B4_tRNA-bd"/>
</dbReference>
<dbReference type="InterPro" id="IPR020825">
    <property type="entry name" value="Phe-tRNA_synthase-like_B3/B4"/>
</dbReference>
<dbReference type="STRING" id="1324350.AOY20_01315"/>
<dbReference type="GO" id="GO:0009328">
    <property type="term" value="C:phenylalanine-tRNA ligase complex"/>
    <property type="evidence" value="ECO:0007669"/>
    <property type="project" value="TreeGrafter"/>
</dbReference>
<feature type="domain" description="TRNA-binding" evidence="17">
    <location>
        <begin position="39"/>
        <end position="148"/>
    </location>
</feature>
<dbReference type="InterPro" id="IPR004532">
    <property type="entry name" value="Phe-tRNA-ligase_IIc_bsu_bact"/>
</dbReference>
<dbReference type="PANTHER" id="PTHR10947:SF0">
    <property type="entry name" value="PHENYLALANINE--TRNA LIGASE BETA SUBUNIT"/>
    <property type="match status" value="1"/>
</dbReference>
<dbReference type="HAMAP" id="MF_00283">
    <property type="entry name" value="Phe_tRNA_synth_beta1"/>
    <property type="match status" value="1"/>
</dbReference>
<comment type="cofactor">
    <cofactor evidence="15">
        <name>Mg(2+)</name>
        <dbReference type="ChEBI" id="CHEBI:18420"/>
    </cofactor>
    <text evidence="15">Binds 2 magnesium ions per tetramer.</text>
</comment>
<evidence type="ECO:0000259" key="18">
    <source>
        <dbReference type="PROSITE" id="PS51447"/>
    </source>
</evidence>
<evidence type="ECO:0000256" key="2">
    <source>
        <dbReference type="ARBA" id="ARBA00008653"/>
    </source>
</evidence>
<dbReference type="Pfam" id="PF03484">
    <property type="entry name" value="B5"/>
    <property type="match status" value="1"/>
</dbReference>
<dbReference type="Pfam" id="PF17759">
    <property type="entry name" value="tRNA_synthFbeta"/>
    <property type="match status" value="1"/>
</dbReference>
<dbReference type="Gene3D" id="3.30.930.10">
    <property type="entry name" value="Bira Bifunctional Protein, Domain 2"/>
    <property type="match status" value="1"/>
</dbReference>
<name>A0A0N9WA87_9GAMM</name>
<reference evidence="20 21" key="1">
    <citation type="journal article" date="2015" name="Int. J. Syst. Evol. Microbiol.">
        <title>Acinetobacter equi sp. nov. isolated from horse faeces.</title>
        <authorList>
            <person name="Poppel M.T."/>
            <person name="Skiebe E."/>
            <person name="Laue M."/>
            <person name="Bergmann H."/>
            <person name="Ebersberger I."/>
            <person name="Garn T."/>
            <person name="Fruth A."/>
            <person name="Baumgardt S."/>
            <person name="Busse H.J."/>
            <person name="Wilharm G."/>
        </authorList>
    </citation>
    <scope>NUCLEOTIDE SEQUENCE [LARGE SCALE GENOMIC DNA]</scope>
    <source>
        <strain evidence="20 21">114</strain>
    </source>
</reference>
<feature type="binding site" evidence="15">
    <location>
        <position position="460"/>
    </location>
    <ligand>
        <name>Mg(2+)</name>
        <dbReference type="ChEBI" id="CHEBI:18420"/>
        <note>shared with alpha subunit</note>
    </ligand>
</feature>
<dbReference type="Pfam" id="PF03483">
    <property type="entry name" value="B3_4"/>
    <property type="match status" value="1"/>
</dbReference>
<dbReference type="CDD" id="cd00769">
    <property type="entry name" value="PheRS_beta_core"/>
    <property type="match status" value="1"/>
</dbReference>
<dbReference type="GO" id="GO:0000049">
    <property type="term" value="F:tRNA binding"/>
    <property type="evidence" value="ECO:0007669"/>
    <property type="project" value="UniProtKB-UniRule"/>
</dbReference>
<keyword evidence="9 15" id="KW-0067">ATP-binding</keyword>
<dbReference type="InterPro" id="IPR045864">
    <property type="entry name" value="aa-tRNA-synth_II/BPL/LPL"/>
</dbReference>
<dbReference type="Proteomes" id="UP000064939">
    <property type="component" value="Chromosome"/>
</dbReference>
<dbReference type="PROSITE" id="PS51483">
    <property type="entry name" value="B5"/>
    <property type="match status" value="1"/>
</dbReference>
<dbReference type="Pfam" id="PF03147">
    <property type="entry name" value="FDX-ACB"/>
    <property type="match status" value="1"/>
</dbReference>
<keyword evidence="10 15" id="KW-0460">Magnesium</keyword>
<comment type="subcellular location">
    <subcellularLocation>
        <location evidence="1 15">Cytoplasm</location>
    </subcellularLocation>
</comment>
<proteinExistence type="inferred from homology"/>
<dbReference type="Gene3D" id="3.50.40.10">
    <property type="entry name" value="Phenylalanyl-trna Synthetase, Chain B, domain 3"/>
    <property type="match status" value="1"/>
</dbReference>
<evidence type="ECO:0000259" key="19">
    <source>
        <dbReference type="PROSITE" id="PS51483"/>
    </source>
</evidence>
<comment type="subunit">
    <text evidence="3 15">Tetramer of two alpha and two beta subunits.</text>
</comment>
<evidence type="ECO:0000256" key="4">
    <source>
        <dbReference type="ARBA" id="ARBA00022490"/>
    </source>
</evidence>
<evidence type="ECO:0000256" key="14">
    <source>
        <dbReference type="ARBA" id="ARBA00049255"/>
    </source>
</evidence>
<evidence type="ECO:0000256" key="7">
    <source>
        <dbReference type="ARBA" id="ARBA00022723"/>
    </source>
</evidence>
<dbReference type="Pfam" id="PF01588">
    <property type="entry name" value="tRNA_bind"/>
    <property type="match status" value="1"/>
</dbReference>
<evidence type="ECO:0000256" key="11">
    <source>
        <dbReference type="ARBA" id="ARBA00022884"/>
    </source>
</evidence>
<dbReference type="PROSITE" id="PS51447">
    <property type="entry name" value="FDX_ACB"/>
    <property type="match status" value="1"/>
</dbReference>
<dbReference type="FunFam" id="3.30.930.10:FF:000022">
    <property type="entry name" value="Phenylalanine--tRNA ligase beta subunit"/>
    <property type="match status" value="1"/>
</dbReference>
<dbReference type="CDD" id="cd02796">
    <property type="entry name" value="tRNA_bind_bactPheRS"/>
    <property type="match status" value="1"/>
</dbReference>
<dbReference type="GO" id="GO:0005524">
    <property type="term" value="F:ATP binding"/>
    <property type="evidence" value="ECO:0007669"/>
    <property type="project" value="UniProtKB-UniRule"/>
</dbReference>
<dbReference type="SUPFAM" id="SSF50249">
    <property type="entry name" value="Nucleic acid-binding proteins"/>
    <property type="match status" value="1"/>
</dbReference>
<dbReference type="SUPFAM" id="SSF56037">
    <property type="entry name" value="PheT/TilS domain"/>
    <property type="match status" value="1"/>
</dbReference>
<keyword evidence="12 15" id="KW-0648">Protein biosynthesis</keyword>
<dbReference type="OrthoDB" id="9805455at2"/>
<dbReference type="GO" id="GO:0006432">
    <property type="term" value="P:phenylalanyl-tRNA aminoacylation"/>
    <property type="evidence" value="ECO:0007669"/>
    <property type="project" value="UniProtKB-UniRule"/>
</dbReference>
<dbReference type="InterPro" id="IPR036690">
    <property type="entry name" value="Fdx_antiC-bd_sf"/>
</dbReference>
<evidence type="ECO:0000256" key="8">
    <source>
        <dbReference type="ARBA" id="ARBA00022741"/>
    </source>
</evidence>
<keyword evidence="6 15" id="KW-0436">Ligase</keyword>
<dbReference type="SUPFAM" id="SSF46955">
    <property type="entry name" value="Putative DNA-binding domain"/>
    <property type="match status" value="1"/>
</dbReference>
<dbReference type="FunFam" id="2.40.50.140:FF:000045">
    <property type="entry name" value="Phenylalanine--tRNA ligase beta subunit"/>
    <property type="match status" value="1"/>
</dbReference>